<gene>
    <name evidence="1" type="ORF">D5F01_LYC00772</name>
</gene>
<sequence length="321" mass="36876">MSLLSHCIVQQHLALRRRPRQQHLFDIFYTSLQKKMAGLCWMAVTLSVLLYAGSSFADVDQNHLAGIVKEIVDKYRPSYKAGNVPRKPMFSLAVSIPYDEKSKKYDISQVFNTDPADTVKKTILKCEVYKGTRMVAATVLRWPDVLDQCPNEPVQWDDVLKECRNIKTWSHLDDTLTLLKDKGRKKSKSEKRCFDTVKEGRADHAEYRTLQAFNTLVDRKNKNDLLLFYVLASPCSQRCTGITKKWSILENIKKIMKWKNYALVFSNVFKPRDGTPIPEKDSRGALERLGESIGLKNIFRCDKDKCTSCSSGNQVTRECYT</sequence>
<evidence type="ECO:0000313" key="2">
    <source>
        <dbReference type="Proteomes" id="UP000424527"/>
    </source>
</evidence>
<dbReference type="EMBL" id="REGW02000001">
    <property type="protein sequence ID" value="KAE8300627.1"/>
    <property type="molecule type" value="Genomic_DNA"/>
</dbReference>
<dbReference type="AlphaFoldDB" id="A0A6G0JAJ8"/>
<dbReference type="InterPro" id="IPR040958">
    <property type="entry name" value="SNAD1"/>
</dbReference>
<reference evidence="1 2" key="1">
    <citation type="submission" date="2019-07" db="EMBL/GenBank/DDBJ databases">
        <title>Chromosome genome assembly for large yellow croaker.</title>
        <authorList>
            <person name="Xiao S."/>
        </authorList>
    </citation>
    <scope>NUCLEOTIDE SEQUENCE [LARGE SCALE GENOMIC DNA]</scope>
    <source>
        <strain evidence="1">JMULYC20181020</strain>
        <tissue evidence="1">Muscle</tissue>
    </source>
</reference>
<evidence type="ECO:0000313" key="1">
    <source>
        <dbReference type="EMBL" id="KAE8300627.1"/>
    </source>
</evidence>
<keyword evidence="2" id="KW-1185">Reference proteome</keyword>
<protein>
    <submittedName>
        <fullName evidence="1">Uncharacterized protein</fullName>
    </submittedName>
</protein>
<proteinExistence type="predicted"/>
<organism evidence="1 2">
    <name type="scientific">Larimichthys crocea</name>
    <name type="common">Large yellow croaker</name>
    <name type="synonym">Pseudosciaena crocea</name>
    <dbReference type="NCBI Taxonomy" id="215358"/>
    <lineage>
        <taxon>Eukaryota</taxon>
        <taxon>Metazoa</taxon>
        <taxon>Chordata</taxon>
        <taxon>Craniata</taxon>
        <taxon>Vertebrata</taxon>
        <taxon>Euteleostomi</taxon>
        <taxon>Actinopterygii</taxon>
        <taxon>Neopterygii</taxon>
        <taxon>Teleostei</taxon>
        <taxon>Neoteleostei</taxon>
        <taxon>Acanthomorphata</taxon>
        <taxon>Eupercaria</taxon>
        <taxon>Sciaenidae</taxon>
        <taxon>Larimichthys</taxon>
    </lineage>
</organism>
<comment type="caution">
    <text evidence="1">The sequence shown here is derived from an EMBL/GenBank/DDBJ whole genome shotgun (WGS) entry which is preliminary data.</text>
</comment>
<name>A0A6G0JAJ8_LARCR</name>
<dbReference type="Pfam" id="PF18744">
    <property type="entry name" value="SNAD1"/>
    <property type="match status" value="1"/>
</dbReference>
<accession>A0A6G0JAJ8</accession>
<dbReference type="Proteomes" id="UP000424527">
    <property type="component" value="Unassembled WGS sequence"/>
</dbReference>